<dbReference type="RefSeq" id="WP_160847424.1">
    <property type="nucleotide sequence ID" value="NZ_WMEQ01000001.1"/>
</dbReference>
<reference evidence="13 14" key="1">
    <citation type="submission" date="2019-11" db="EMBL/GenBank/DDBJ databases">
        <title>Genome sequences of 17 halophilic strains isolated from different environments.</title>
        <authorList>
            <person name="Furrow R.E."/>
        </authorList>
    </citation>
    <scope>NUCLEOTIDE SEQUENCE [LARGE SCALE GENOMIC DNA]</scope>
    <source>
        <strain evidence="13 14">22514_16_FS</strain>
    </source>
</reference>
<evidence type="ECO:0000256" key="4">
    <source>
        <dbReference type="ARBA" id="ARBA00022630"/>
    </source>
</evidence>
<dbReference type="Pfam" id="PF06574">
    <property type="entry name" value="FAD_syn"/>
    <property type="match status" value="1"/>
</dbReference>
<dbReference type="GO" id="GO:0008531">
    <property type="term" value="F:riboflavin kinase activity"/>
    <property type="evidence" value="ECO:0007669"/>
    <property type="project" value="TreeGrafter"/>
</dbReference>
<evidence type="ECO:0000256" key="5">
    <source>
        <dbReference type="ARBA" id="ARBA00022643"/>
    </source>
</evidence>
<dbReference type="Proteomes" id="UP000468638">
    <property type="component" value="Unassembled WGS sequence"/>
</dbReference>
<sequence>MRIHHNHPPNLPSSVVAIGAFDGVHRGHQRVISQAVKRSKKYNVPTVVYTFDPSPRSYFQGARILTTIEKKIEHIQRLGVDHVVIARFDETYINRTPASFIDELTNISPLEIHVGRDFRFGKNRSGDVDLLAEHFQLQLTESVCCPGGTIISSTRIRNLLSQGNIQEATFLLGWSSSNFVSQDFAYQSNPS</sequence>
<dbReference type="GO" id="GO:0006747">
    <property type="term" value="P:FAD biosynthetic process"/>
    <property type="evidence" value="ECO:0007669"/>
    <property type="project" value="UniProtKB-UniPathway"/>
</dbReference>
<dbReference type="CDD" id="cd02064">
    <property type="entry name" value="FAD_synthetase_N"/>
    <property type="match status" value="1"/>
</dbReference>
<evidence type="ECO:0000256" key="3">
    <source>
        <dbReference type="ARBA" id="ARBA00012393"/>
    </source>
</evidence>
<keyword evidence="6" id="KW-0808">Transferase</keyword>
<dbReference type="InterPro" id="IPR023468">
    <property type="entry name" value="Riboflavin_kinase"/>
</dbReference>
<keyword evidence="4" id="KW-0285">Flavoprotein</keyword>
<evidence type="ECO:0000256" key="11">
    <source>
        <dbReference type="ARBA" id="ARBA00049494"/>
    </source>
</evidence>
<comment type="caution">
    <text evidence="13">The sequence shown here is derived from an EMBL/GenBank/DDBJ whole genome shotgun (WGS) entry which is preliminary data.</text>
</comment>
<keyword evidence="7" id="KW-0548">Nucleotidyltransferase</keyword>
<feature type="domain" description="FAD synthetase" evidence="12">
    <location>
        <begin position="10"/>
        <end position="154"/>
    </location>
</feature>
<dbReference type="EC" id="2.7.7.2" evidence="3"/>
<dbReference type="EMBL" id="WMEQ01000001">
    <property type="protein sequence ID" value="MYL32104.1"/>
    <property type="molecule type" value="Genomic_DNA"/>
</dbReference>
<dbReference type="OrthoDB" id="9803667at2"/>
<comment type="pathway">
    <text evidence="1">Cofactor biosynthesis; FAD biosynthesis; FAD from FMN: step 1/1.</text>
</comment>
<dbReference type="AlphaFoldDB" id="A0A6I4ZSB3"/>
<name>A0A6I4ZSB3_9BACI</name>
<keyword evidence="5" id="KW-0288">FMN</keyword>
<accession>A0A6I4ZSB3</accession>
<gene>
    <name evidence="13" type="ORF">GLW05_00605</name>
</gene>
<dbReference type="GO" id="GO:0005524">
    <property type="term" value="F:ATP binding"/>
    <property type="evidence" value="ECO:0007669"/>
    <property type="project" value="UniProtKB-KW"/>
</dbReference>
<evidence type="ECO:0000256" key="8">
    <source>
        <dbReference type="ARBA" id="ARBA00022741"/>
    </source>
</evidence>
<evidence type="ECO:0000256" key="7">
    <source>
        <dbReference type="ARBA" id="ARBA00022695"/>
    </source>
</evidence>
<evidence type="ECO:0000256" key="2">
    <source>
        <dbReference type="ARBA" id="ARBA00010214"/>
    </source>
</evidence>
<keyword evidence="10" id="KW-0067">ATP-binding</keyword>
<evidence type="ECO:0000256" key="1">
    <source>
        <dbReference type="ARBA" id="ARBA00004726"/>
    </source>
</evidence>
<dbReference type="InterPro" id="IPR015864">
    <property type="entry name" value="FAD_synthase"/>
</dbReference>
<dbReference type="GO" id="GO:0009231">
    <property type="term" value="P:riboflavin biosynthetic process"/>
    <property type="evidence" value="ECO:0007669"/>
    <property type="project" value="InterPro"/>
</dbReference>
<protein>
    <recommendedName>
        <fullName evidence="3">FAD synthase</fullName>
        <ecNumber evidence="3">2.7.7.2</ecNumber>
    </recommendedName>
</protein>
<keyword evidence="8" id="KW-0547">Nucleotide-binding</keyword>
<organism evidence="13 14">
    <name type="scientific">Pontibacillus yanchengensis</name>
    <dbReference type="NCBI Taxonomy" id="462910"/>
    <lineage>
        <taxon>Bacteria</taxon>
        <taxon>Bacillati</taxon>
        <taxon>Bacillota</taxon>
        <taxon>Bacilli</taxon>
        <taxon>Bacillales</taxon>
        <taxon>Bacillaceae</taxon>
        <taxon>Pontibacillus</taxon>
    </lineage>
</organism>
<comment type="similarity">
    <text evidence="2">Belongs to the RibF family.</text>
</comment>
<evidence type="ECO:0000313" key="14">
    <source>
        <dbReference type="Proteomes" id="UP000468638"/>
    </source>
</evidence>
<evidence type="ECO:0000313" key="13">
    <source>
        <dbReference type="EMBL" id="MYL32104.1"/>
    </source>
</evidence>
<dbReference type="GO" id="GO:0009398">
    <property type="term" value="P:FMN biosynthetic process"/>
    <property type="evidence" value="ECO:0007669"/>
    <property type="project" value="TreeGrafter"/>
</dbReference>
<dbReference type="PANTHER" id="PTHR22749:SF6">
    <property type="entry name" value="RIBOFLAVIN KINASE"/>
    <property type="match status" value="1"/>
</dbReference>
<dbReference type="GO" id="GO:0003919">
    <property type="term" value="F:FMN adenylyltransferase activity"/>
    <property type="evidence" value="ECO:0007669"/>
    <property type="project" value="UniProtKB-EC"/>
</dbReference>
<dbReference type="PANTHER" id="PTHR22749">
    <property type="entry name" value="RIBOFLAVIN KINASE/FMN ADENYLYLTRANSFERASE"/>
    <property type="match status" value="1"/>
</dbReference>
<comment type="catalytic activity">
    <reaction evidence="11">
        <text>FMN + ATP + H(+) = FAD + diphosphate</text>
        <dbReference type="Rhea" id="RHEA:17237"/>
        <dbReference type="ChEBI" id="CHEBI:15378"/>
        <dbReference type="ChEBI" id="CHEBI:30616"/>
        <dbReference type="ChEBI" id="CHEBI:33019"/>
        <dbReference type="ChEBI" id="CHEBI:57692"/>
        <dbReference type="ChEBI" id="CHEBI:58210"/>
        <dbReference type="EC" id="2.7.7.2"/>
    </reaction>
</comment>
<dbReference type="SUPFAM" id="SSF52374">
    <property type="entry name" value="Nucleotidylyl transferase"/>
    <property type="match status" value="1"/>
</dbReference>
<evidence type="ECO:0000256" key="10">
    <source>
        <dbReference type="ARBA" id="ARBA00022840"/>
    </source>
</evidence>
<dbReference type="Gene3D" id="3.40.50.620">
    <property type="entry name" value="HUPs"/>
    <property type="match status" value="1"/>
</dbReference>
<evidence type="ECO:0000256" key="9">
    <source>
        <dbReference type="ARBA" id="ARBA00022827"/>
    </source>
</evidence>
<evidence type="ECO:0000256" key="6">
    <source>
        <dbReference type="ARBA" id="ARBA00022679"/>
    </source>
</evidence>
<dbReference type="FunFam" id="3.40.50.620:FF:000021">
    <property type="entry name" value="Riboflavin biosynthesis protein"/>
    <property type="match status" value="1"/>
</dbReference>
<keyword evidence="9" id="KW-0274">FAD</keyword>
<evidence type="ECO:0000259" key="12">
    <source>
        <dbReference type="Pfam" id="PF06574"/>
    </source>
</evidence>
<dbReference type="UniPathway" id="UPA00277">
    <property type="reaction ID" value="UER00407"/>
</dbReference>
<dbReference type="InterPro" id="IPR014729">
    <property type="entry name" value="Rossmann-like_a/b/a_fold"/>
</dbReference>
<proteinExistence type="inferred from homology"/>